<dbReference type="VEuPathDB" id="TrichDB:TVAG_171760"/>
<accession>A2EWA1</accession>
<dbReference type="PANTHER" id="PTHR24198:SF165">
    <property type="entry name" value="ANKYRIN REPEAT-CONTAINING PROTEIN-RELATED"/>
    <property type="match status" value="1"/>
</dbReference>
<keyword evidence="5" id="KW-1185">Reference proteome</keyword>
<dbReference type="PROSITE" id="PS50088">
    <property type="entry name" value="ANK_REPEAT"/>
    <property type="match status" value="3"/>
</dbReference>
<proteinExistence type="predicted"/>
<evidence type="ECO:0000313" key="5">
    <source>
        <dbReference type="Proteomes" id="UP000001542"/>
    </source>
</evidence>
<dbReference type="SMART" id="SM00248">
    <property type="entry name" value="ANK"/>
    <property type="match status" value="10"/>
</dbReference>
<dbReference type="PROSITE" id="PS50297">
    <property type="entry name" value="ANK_REP_REGION"/>
    <property type="match status" value="2"/>
</dbReference>
<evidence type="ECO:0000256" key="1">
    <source>
        <dbReference type="ARBA" id="ARBA00022737"/>
    </source>
</evidence>
<evidence type="ECO:0000256" key="3">
    <source>
        <dbReference type="PROSITE-ProRule" id="PRU00023"/>
    </source>
</evidence>
<keyword evidence="2 3" id="KW-0040">ANK repeat</keyword>
<reference evidence="4" key="1">
    <citation type="submission" date="2006-10" db="EMBL/GenBank/DDBJ databases">
        <authorList>
            <person name="Amadeo P."/>
            <person name="Zhao Q."/>
            <person name="Wortman J."/>
            <person name="Fraser-Liggett C."/>
            <person name="Carlton J."/>
        </authorList>
    </citation>
    <scope>NUCLEOTIDE SEQUENCE</scope>
    <source>
        <strain evidence="4">G3</strain>
    </source>
</reference>
<protein>
    <submittedName>
        <fullName evidence="4">Uncharacterized protein</fullName>
    </submittedName>
</protein>
<gene>
    <name evidence="4" type="ORF">TVAG_171760</name>
</gene>
<dbReference type="STRING" id="5722.A2EWA1"/>
<name>A2EWA1_TRIV3</name>
<feature type="repeat" description="ANK" evidence="3">
    <location>
        <begin position="141"/>
        <end position="173"/>
    </location>
</feature>
<dbReference type="PANTHER" id="PTHR24198">
    <property type="entry name" value="ANKYRIN REPEAT AND PROTEIN KINASE DOMAIN-CONTAINING PROTEIN"/>
    <property type="match status" value="1"/>
</dbReference>
<organism evidence="4 5">
    <name type="scientific">Trichomonas vaginalis (strain ATCC PRA-98 / G3)</name>
    <dbReference type="NCBI Taxonomy" id="412133"/>
    <lineage>
        <taxon>Eukaryota</taxon>
        <taxon>Metamonada</taxon>
        <taxon>Parabasalia</taxon>
        <taxon>Trichomonadida</taxon>
        <taxon>Trichomonadidae</taxon>
        <taxon>Trichomonas</taxon>
    </lineage>
</organism>
<evidence type="ECO:0000313" key="4">
    <source>
        <dbReference type="EMBL" id="EAY03078.1"/>
    </source>
</evidence>
<dbReference type="Pfam" id="PF12796">
    <property type="entry name" value="Ank_2"/>
    <property type="match status" value="2"/>
</dbReference>
<dbReference type="Proteomes" id="UP000001542">
    <property type="component" value="Unassembled WGS sequence"/>
</dbReference>
<dbReference type="InterPro" id="IPR002110">
    <property type="entry name" value="Ankyrin_rpt"/>
</dbReference>
<evidence type="ECO:0000256" key="2">
    <source>
        <dbReference type="ARBA" id="ARBA00023043"/>
    </source>
</evidence>
<dbReference type="SUPFAM" id="SSF48403">
    <property type="entry name" value="Ankyrin repeat"/>
    <property type="match status" value="2"/>
</dbReference>
<dbReference type="Gene3D" id="1.25.40.20">
    <property type="entry name" value="Ankyrin repeat-containing domain"/>
    <property type="match status" value="2"/>
</dbReference>
<dbReference type="InParanoid" id="A2EWA1"/>
<dbReference type="InterPro" id="IPR036770">
    <property type="entry name" value="Ankyrin_rpt-contain_sf"/>
</dbReference>
<dbReference type="SMR" id="A2EWA1"/>
<dbReference type="RefSeq" id="XP_001315301.1">
    <property type="nucleotide sequence ID" value="XM_001315266.1"/>
</dbReference>
<dbReference type="EMBL" id="DS113516">
    <property type="protein sequence ID" value="EAY03078.1"/>
    <property type="molecule type" value="Genomic_DNA"/>
</dbReference>
<dbReference type="AlphaFoldDB" id="A2EWA1"/>
<reference evidence="4" key="2">
    <citation type="journal article" date="2007" name="Science">
        <title>Draft genome sequence of the sexually transmitted pathogen Trichomonas vaginalis.</title>
        <authorList>
            <person name="Carlton J.M."/>
            <person name="Hirt R.P."/>
            <person name="Silva J.C."/>
            <person name="Delcher A.L."/>
            <person name="Schatz M."/>
            <person name="Zhao Q."/>
            <person name="Wortman J.R."/>
            <person name="Bidwell S.L."/>
            <person name="Alsmark U.C.M."/>
            <person name="Besteiro S."/>
            <person name="Sicheritz-Ponten T."/>
            <person name="Noel C.J."/>
            <person name="Dacks J.B."/>
            <person name="Foster P.G."/>
            <person name="Simillion C."/>
            <person name="Van de Peer Y."/>
            <person name="Miranda-Saavedra D."/>
            <person name="Barton G.J."/>
            <person name="Westrop G.D."/>
            <person name="Mueller S."/>
            <person name="Dessi D."/>
            <person name="Fiori P.L."/>
            <person name="Ren Q."/>
            <person name="Paulsen I."/>
            <person name="Zhang H."/>
            <person name="Bastida-Corcuera F.D."/>
            <person name="Simoes-Barbosa A."/>
            <person name="Brown M.T."/>
            <person name="Hayes R.D."/>
            <person name="Mukherjee M."/>
            <person name="Okumura C.Y."/>
            <person name="Schneider R."/>
            <person name="Smith A.J."/>
            <person name="Vanacova S."/>
            <person name="Villalvazo M."/>
            <person name="Haas B.J."/>
            <person name="Pertea M."/>
            <person name="Feldblyum T.V."/>
            <person name="Utterback T.R."/>
            <person name="Shu C.L."/>
            <person name="Osoegawa K."/>
            <person name="de Jong P.J."/>
            <person name="Hrdy I."/>
            <person name="Horvathova L."/>
            <person name="Zubacova Z."/>
            <person name="Dolezal P."/>
            <person name="Malik S.B."/>
            <person name="Logsdon J.M. Jr."/>
            <person name="Henze K."/>
            <person name="Gupta A."/>
            <person name="Wang C.C."/>
            <person name="Dunne R.L."/>
            <person name="Upcroft J.A."/>
            <person name="Upcroft P."/>
            <person name="White O."/>
            <person name="Salzberg S.L."/>
            <person name="Tang P."/>
            <person name="Chiu C.-H."/>
            <person name="Lee Y.-S."/>
            <person name="Embley T.M."/>
            <person name="Coombs G.H."/>
            <person name="Mottram J.C."/>
            <person name="Tachezy J."/>
            <person name="Fraser-Liggett C.M."/>
            <person name="Johnson P.J."/>
        </authorList>
    </citation>
    <scope>NUCLEOTIDE SEQUENCE [LARGE SCALE GENOMIC DNA]</scope>
    <source>
        <strain evidence="4">G3</strain>
    </source>
</reference>
<feature type="repeat" description="ANK" evidence="3">
    <location>
        <begin position="343"/>
        <end position="366"/>
    </location>
</feature>
<dbReference type="VEuPathDB" id="TrichDB:TVAGG3_0916140"/>
<feature type="repeat" description="ANK" evidence="3">
    <location>
        <begin position="174"/>
        <end position="207"/>
    </location>
</feature>
<keyword evidence="1" id="KW-0677">Repeat</keyword>
<dbReference type="OrthoDB" id="6718656at2759"/>
<dbReference type="KEGG" id="tva:4760919"/>
<sequence length="676" mass="75764">MQTGNFGIVDYIKVDEVNVASQYIQNNPNLLQEMFPLPITDRILSIWNKPNLSLLQIAAYYGALNCFNLLMQCKALYKPNTKPNIIACAAAGGNMNILNTVINWESDISDALFTAIAFKRNEIFCMLQSSSGTPPTKTTNNDQTFFHIAAAYNNVQIFQYLLNLGVNVNQANTNGSTPLHLAIIHHNEAAINTLLTIPGIEVNRYSNKHGYPIHLCISENFAGPFRSLVQRQDIDLNVGDHLGQRPLSLAIRDKRIEFVQVMIANPTIQPDFPDCHGQTSLMMAIHQDSIEIFSMILMLQKGNINQTDEKMRTALHHIVDLGKRDYLLKILQYPINVNARDSSGQTPLMIAANKNNVEIFSILLSHPHINVNLQDYLLNTALHYIVEKKSEQMLNEITRRNDLDWNLQNKSGDTAFHMAVQKNFEKGINIMLFSKKINPDARNYKGVSIAMLLAQNQNSEFLKAFFQMYKVDVTIPDFAGDNLYHYAAKINENLKVLDSFGLPINPTSINNQGKSPSVIANKEGKQILEFATNNYYRNYAPHMLANPMQQQLPPSPPLPLPNAPPPFIPGQTPNSSPAYIPPPQMLPPQLLTSPVANNGNNFQPQSQRGFVNPYSLPIQQNYQPNFSSQGAGFNNGYPNQSQVPYGVPNSQNVQFQQGNQFQTSPPKAAFIPPQYM</sequence>
<dbReference type="eggNOG" id="KOG0504">
    <property type="taxonomic scope" value="Eukaryota"/>
</dbReference>